<evidence type="ECO:0000259" key="9">
    <source>
        <dbReference type="Pfam" id="PF00275"/>
    </source>
</evidence>
<sequence>MCWYNPHFRQNMQIRLTAPLHLRHKTILPASKSISNRVLIIHALAGGKDLPRNVSDCDDTFVMVRALTQTDDPIDIMAAGTAMRFLSAYWSVNEGTHTLTGTARMKQRPIGILVNALRTLGAQIEYVETEGYPPLRISGGLHEGGRLSLPGDVSSQYISALLMIGPVLRKGLELELTGQVISRPYIDLTLKLMKDFGAQAEWTDERHIKVGAQPYRPTPYYIENDWSAASYWYEMMALTPDKDAEIVLTGLFADSAQGDSAVHGLFEPIGVHTEFFCDDDGMPCVRLTKQPIATERLEYDFVNQPDLAQTFVVTCAMLGLPFRFTGLQSLKIKETDRISALIRELDKLGYPLHEACGSELFWDGQRTEVRPHPAIDTYEDHRMAMAFAPCCFVVPEIYINHPQVVSKSYPHYWDHLKEAGFEITAL</sequence>
<dbReference type="GO" id="GO:0009423">
    <property type="term" value="P:chorismate biosynthetic process"/>
    <property type="evidence" value="ECO:0007669"/>
    <property type="project" value="UniProtKB-UniPathway"/>
</dbReference>
<dbReference type="EMBL" id="CACRUT010000015">
    <property type="protein sequence ID" value="VYU34252.1"/>
    <property type="molecule type" value="Genomic_DNA"/>
</dbReference>
<dbReference type="CDD" id="cd01556">
    <property type="entry name" value="EPSP_synthase"/>
    <property type="match status" value="1"/>
</dbReference>
<dbReference type="InterPro" id="IPR036968">
    <property type="entry name" value="Enolpyruvate_Tfrase_sf"/>
</dbReference>
<evidence type="ECO:0000256" key="3">
    <source>
        <dbReference type="ARBA" id="ARBA00012450"/>
    </source>
</evidence>
<keyword evidence="4" id="KW-0028">Amino-acid biosynthesis</keyword>
<gene>
    <name evidence="10" type="primary">aroA</name>
    <name evidence="10" type="ORF">PCLFYP37_02572</name>
</gene>
<name>A0A6N3E0Q7_9BACT</name>
<dbReference type="GO" id="GO:0003866">
    <property type="term" value="F:3-phosphoshikimate 1-carboxyvinyltransferase activity"/>
    <property type="evidence" value="ECO:0007669"/>
    <property type="project" value="UniProtKB-EC"/>
</dbReference>
<dbReference type="UniPathway" id="UPA00053">
    <property type="reaction ID" value="UER00089"/>
</dbReference>
<dbReference type="InterPro" id="IPR006264">
    <property type="entry name" value="EPSP_synthase"/>
</dbReference>
<dbReference type="PANTHER" id="PTHR21090:SF5">
    <property type="entry name" value="PENTAFUNCTIONAL AROM POLYPEPTIDE"/>
    <property type="match status" value="1"/>
</dbReference>
<evidence type="ECO:0000313" key="10">
    <source>
        <dbReference type="EMBL" id="VYU34252.1"/>
    </source>
</evidence>
<accession>A0A6N3E0Q7</accession>
<evidence type="ECO:0000256" key="8">
    <source>
        <dbReference type="ARBA" id="ARBA00044633"/>
    </source>
</evidence>
<evidence type="ECO:0000256" key="5">
    <source>
        <dbReference type="ARBA" id="ARBA00022679"/>
    </source>
</evidence>
<proteinExistence type="inferred from homology"/>
<evidence type="ECO:0000256" key="2">
    <source>
        <dbReference type="ARBA" id="ARBA00009948"/>
    </source>
</evidence>
<comment type="similarity">
    <text evidence="2">Belongs to the EPSP synthase family.</text>
</comment>
<dbReference type="GO" id="GO:0009073">
    <property type="term" value="P:aromatic amino acid family biosynthetic process"/>
    <property type="evidence" value="ECO:0007669"/>
    <property type="project" value="UniProtKB-KW"/>
</dbReference>
<evidence type="ECO:0000256" key="4">
    <source>
        <dbReference type="ARBA" id="ARBA00022605"/>
    </source>
</evidence>
<comment type="catalytic activity">
    <reaction evidence="8">
        <text>3-phosphoshikimate + phosphoenolpyruvate = 5-O-(1-carboxyvinyl)-3-phosphoshikimate + phosphate</text>
        <dbReference type="Rhea" id="RHEA:21256"/>
        <dbReference type="ChEBI" id="CHEBI:43474"/>
        <dbReference type="ChEBI" id="CHEBI:57701"/>
        <dbReference type="ChEBI" id="CHEBI:58702"/>
        <dbReference type="ChEBI" id="CHEBI:145989"/>
        <dbReference type="EC" id="2.5.1.19"/>
    </reaction>
    <physiologicalReaction direction="left-to-right" evidence="8">
        <dbReference type="Rhea" id="RHEA:21257"/>
    </physiologicalReaction>
</comment>
<dbReference type="Pfam" id="PF00275">
    <property type="entry name" value="EPSP_synthase"/>
    <property type="match status" value="1"/>
</dbReference>
<dbReference type="EC" id="2.5.1.19" evidence="3"/>
<organism evidence="10">
    <name type="scientific">Paraprevotella clara</name>
    <dbReference type="NCBI Taxonomy" id="454154"/>
    <lineage>
        <taxon>Bacteria</taxon>
        <taxon>Pseudomonadati</taxon>
        <taxon>Bacteroidota</taxon>
        <taxon>Bacteroidia</taxon>
        <taxon>Bacteroidales</taxon>
        <taxon>Prevotellaceae</taxon>
        <taxon>Paraprevotella</taxon>
    </lineage>
</organism>
<comment type="pathway">
    <text evidence="1">Metabolic intermediate biosynthesis; chorismate biosynthesis; chorismate from D-erythrose 4-phosphate and phosphoenolpyruvate: step 6/7.</text>
</comment>
<evidence type="ECO:0000256" key="7">
    <source>
        <dbReference type="ARBA" id="ARBA00030046"/>
    </source>
</evidence>
<dbReference type="GO" id="GO:0008652">
    <property type="term" value="P:amino acid biosynthetic process"/>
    <property type="evidence" value="ECO:0007669"/>
    <property type="project" value="UniProtKB-KW"/>
</dbReference>
<keyword evidence="6" id="KW-0057">Aromatic amino acid biosynthesis</keyword>
<dbReference type="Gene3D" id="3.65.10.10">
    <property type="entry name" value="Enolpyruvate transferase domain"/>
    <property type="match status" value="3"/>
</dbReference>
<dbReference type="InterPro" id="IPR001986">
    <property type="entry name" value="Enolpyruvate_Tfrase_dom"/>
</dbReference>
<dbReference type="InterPro" id="IPR013792">
    <property type="entry name" value="RNA3'P_cycl/enolpyr_Trfase_a/b"/>
</dbReference>
<dbReference type="AlphaFoldDB" id="A0A6N3E0Q7"/>
<feature type="domain" description="Enolpyruvate transferase" evidence="9">
    <location>
        <begin position="69"/>
        <end position="416"/>
    </location>
</feature>
<keyword evidence="5 10" id="KW-0808">Transferase</keyword>
<dbReference type="SUPFAM" id="SSF55205">
    <property type="entry name" value="EPT/RTPC-like"/>
    <property type="match status" value="1"/>
</dbReference>
<protein>
    <recommendedName>
        <fullName evidence="3">3-phosphoshikimate 1-carboxyvinyltransferase</fullName>
        <ecNumber evidence="3">2.5.1.19</ecNumber>
    </recommendedName>
    <alternativeName>
        <fullName evidence="7">5-enolpyruvylshikimate-3-phosphate synthase</fullName>
    </alternativeName>
</protein>
<evidence type="ECO:0000256" key="6">
    <source>
        <dbReference type="ARBA" id="ARBA00023141"/>
    </source>
</evidence>
<dbReference type="PROSITE" id="PS00885">
    <property type="entry name" value="EPSP_SYNTHASE_2"/>
    <property type="match status" value="1"/>
</dbReference>
<reference evidence="10" key="1">
    <citation type="submission" date="2019-11" db="EMBL/GenBank/DDBJ databases">
        <authorList>
            <person name="Feng L."/>
        </authorList>
    </citation>
    <scope>NUCLEOTIDE SEQUENCE</scope>
    <source>
        <strain evidence="10">PclaraLFYP37</strain>
    </source>
</reference>
<dbReference type="PANTHER" id="PTHR21090">
    <property type="entry name" value="AROM/DEHYDROQUINATE SYNTHASE"/>
    <property type="match status" value="1"/>
</dbReference>
<dbReference type="PIRSF" id="PIRSF000505">
    <property type="entry name" value="EPSPS"/>
    <property type="match status" value="1"/>
</dbReference>
<dbReference type="InterPro" id="IPR023193">
    <property type="entry name" value="EPSP_synthase_CS"/>
</dbReference>
<evidence type="ECO:0000256" key="1">
    <source>
        <dbReference type="ARBA" id="ARBA00004811"/>
    </source>
</evidence>